<dbReference type="SUPFAM" id="SSF52058">
    <property type="entry name" value="L domain-like"/>
    <property type="match status" value="2"/>
</dbReference>
<evidence type="ECO:0000313" key="6">
    <source>
        <dbReference type="Proteomes" id="UP000050761"/>
    </source>
</evidence>
<protein>
    <submittedName>
        <fullName evidence="7">Leucine-rich repeat-containing protein let-4</fullName>
    </submittedName>
</protein>
<dbReference type="Proteomes" id="UP000050761">
    <property type="component" value="Unassembled WGS sequence"/>
</dbReference>
<dbReference type="InterPro" id="IPR032675">
    <property type="entry name" value="LRR_dom_sf"/>
</dbReference>
<evidence type="ECO:0000313" key="5">
    <source>
        <dbReference type="EMBL" id="VDO67940.1"/>
    </source>
</evidence>
<dbReference type="InterPro" id="IPR050541">
    <property type="entry name" value="LRR_TM_domain-containing"/>
</dbReference>
<dbReference type="InterPro" id="IPR003591">
    <property type="entry name" value="Leu-rich_rpt_typical-subtyp"/>
</dbReference>
<reference evidence="7" key="2">
    <citation type="submission" date="2019-09" db="UniProtKB">
        <authorList>
            <consortium name="WormBaseParasite"/>
        </authorList>
    </citation>
    <scope>IDENTIFICATION</scope>
</reference>
<dbReference type="EMBL" id="UZAH01025648">
    <property type="protein sequence ID" value="VDO67940.1"/>
    <property type="molecule type" value="Genomic_DNA"/>
</dbReference>
<dbReference type="PANTHER" id="PTHR24369">
    <property type="entry name" value="ANTIGEN BSP, PUTATIVE-RELATED"/>
    <property type="match status" value="1"/>
</dbReference>
<keyword evidence="2" id="KW-0732">Signal</keyword>
<proteinExistence type="predicted"/>
<dbReference type="Pfam" id="PF13855">
    <property type="entry name" value="LRR_8"/>
    <property type="match status" value="3"/>
</dbReference>
<dbReference type="InterPro" id="IPR001611">
    <property type="entry name" value="Leu-rich_rpt"/>
</dbReference>
<dbReference type="Gene3D" id="3.80.10.10">
    <property type="entry name" value="Ribonuclease Inhibitor"/>
    <property type="match status" value="2"/>
</dbReference>
<dbReference type="OrthoDB" id="1055097at2759"/>
<reference evidence="5 6" key="1">
    <citation type="submission" date="2018-11" db="EMBL/GenBank/DDBJ databases">
        <authorList>
            <consortium name="Pathogen Informatics"/>
        </authorList>
    </citation>
    <scope>NUCLEOTIDE SEQUENCE [LARGE SCALE GENOMIC DNA]</scope>
</reference>
<evidence type="ECO:0000256" key="3">
    <source>
        <dbReference type="ARBA" id="ARBA00022737"/>
    </source>
</evidence>
<gene>
    <name evidence="5" type="ORF">HPBE_LOCUS6360</name>
</gene>
<accession>A0A3P7X2N4</accession>
<evidence type="ECO:0000313" key="7">
    <source>
        <dbReference type="WBParaSite" id="HPBE_0000635901-mRNA-1"/>
    </source>
</evidence>
<evidence type="ECO:0000256" key="4">
    <source>
        <dbReference type="SAM" id="MobiDB-lite"/>
    </source>
</evidence>
<name>A0A183FHS3_HELPZ</name>
<dbReference type="GO" id="GO:0005886">
    <property type="term" value="C:plasma membrane"/>
    <property type="evidence" value="ECO:0007669"/>
    <property type="project" value="TreeGrafter"/>
</dbReference>
<feature type="region of interest" description="Disordered" evidence="4">
    <location>
        <begin position="586"/>
        <end position="613"/>
    </location>
</feature>
<dbReference type="PROSITE" id="PS51450">
    <property type="entry name" value="LRR"/>
    <property type="match status" value="3"/>
</dbReference>
<dbReference type="WBParaSite" id="HPBE_0000635901-mRNA-1">
    <property type="protein sequence ID" value="HPBE_0000635901-mRNA-1"/>
    <property type="gene ID" value="HPBE_0000635901"/>
</dbReference>
<keyword evidence="6" id="KW-1185">Reference proteome</keyword>
<keyword evidence="1" id="KW-0433">Leucine-rich repeat</keyword>
<dbReference type="AlphaFoldDB" id="A0A183FHS3"/>
<evidence type="ECO:0000256" key="1">
    <source>
        <dbReference type="ARBA" id="ARBA00022614"/>
    </source>
</evidence>
<dbReference type="SMART" id="SM00369">
    <property type="entry name" value="LRR_TYP"/>
    <property type="match status" value="10"/>
</dbReference>
<accession>A0A183FHS3</accession>
<evidence type="ECO:0000256" key="2">
    <source>
        <dbReference type="ARBA" id="ARBA00022729"/>
    </source>
</evidence>
<sequence length="759" mass="83870">MAYSVHTAQAIGAISAADSNKVSSGFQWAITAQRGGDADNSVTWFVGIRPTDTAPLRARGPATMYPMLLLVLGSLFSLLSVQACPQAVLKSCQCQDLHNGVQLDCSNSDGSKTVQLLRDNQALLGLIQGLTMHNANLRRLPAKFLDGLYIKRLDLSYNEMVEIDVKAFSGMSSIVQELILTHNNLTKVPSAAIASLTTVLRLDLSNNSIADITHNDAFPSLPKLYDINLGSNNICAIHSATFENVKNSIQIINLGHNCMHSVPSSAIRGLKQLQALHMQKNNIDALEALNFLNLPVLNLLNLAGNKISEMNRQAFLNVPQLKYLYLTNNHISRLTPHQFASFDQIEMIDLTGNEIVDIPSECMAQLPQLRQLFLGGNRIRSIGKEAFANSSIIIMSLINNELTEITDGMLDGLPNLQSIAFKSNKIKTIHQNAFYNTPSLVMIDLSENEIVDLSPSMFLAQLNLQMVDLRHNKIIRTPYAALNHRIGTVFLQENPLVCTEKIHMLQDGQGVYITTSEDIVCGGKPSTTTTTSAPVMVSAYSDTDYSYSDSKESRGPHQLEISSSHITGQTDENFIAQLENNPIQPLQTTEPIKPRNATENVDAKETNSAAKPARAEPMDLRDNPNVILPFPVPFLKRPPPQREVRRAYGIDCKSTKTSLEKIQIFKLQSTRVKSASVELPSTSVQEQHTLPPSVVILSKTRSSSTEKQKTTSDEYGRLQQYALRSNSTDPSQKVKAGKKIKYNHCEHMLHSCRQNVCNF</sequence>
<keyword evidence="3" id="KW-0677">Repeat</keyword>
<organism evidence="6 7">
    <name type="scientific">Heligmosomoides polygyrus</name>
    <name type="common">Parasitic roundworm</name>
    <dbReference type="NCBI Taxonomy" id="6339"/>
    <lineage>
        <taxon>Eukaryota</taxon>
        <taxon>Metazoa</taxon>
        <taxon>Ecdysozoa</taxon>
        <taxon>Nematoda</taxon>
        <taxon>Chromadorea</taxon>
        <taxon>Rhabditida</taxon>
        <taxon>Rhabditina</taxon>
        <taxon>Rhabditomorpha</taxon>
        <taxon>Strongyloidea</taxon>
        <taxon>Heligmosomidae</taxon>
        <taxon>Heligmosomoides</taxon>
    </lineage>
</organism>
<dbReference type="PANTHER" id="PTHR24369:SF210">
    <property type="entry name" value="CHAOPTIN-RELATED"/>
    <property type="match status" value="1"/>
</dbReference>